<feature type="domain" description="Reverse transcriptase Ty1/copia-type" evidence="2">
    <location>
        <begin position="252"/>
        <end position="306"/>
    </location>
</feature>
<protein>
    <submittedName>
        <fullName evidence="3">Retrovirus-related Pol polyprotein from transposon TNT 1-94</fullName>
    </submittedName>
</protein>
<dbReference type="EMBL" id="BKCJ010006719">
    <property type="protein sequence ID" value="GEU73586.1"/>
    <property type="molecule type" value="Genomic_DNA"/>
</dbReference>
<accession>A0A6L2MI06</accession>
<name>A0A6L2MI06_TANCI</name>
<proteinExistence type="predicted"/>
<evidence type="ECO:0000313" key="3">
    <source>
        <dbReference type="EMBL" id="GEU73586.1"/>
    </source>
</evidence>
<evidence type="ECO:0000259" key="2">
    <source>
        <dbReference type="Pfam" id="PF07727"/>
    </source>
</evidence>
<dbReference type="Pfam" id="PF07727">
    <property type="entry name" value="RVT_2"/>
    <property type="match status" value="1"/>
</dbReference>
<organism evidence="3">
    <name type="scientific">Tanacetum cinerariifolium</name>
    <name type="common">Dalmatian daisy</name>
    <name type="synonym">Chrysanthemum cinerariifolium</name>
    <dbReference type="NCBI Taxonomy" id="118510"/>
    <lineage>
        <taxon>Eukaryota</taxon>
        <taxon>Viridiplantae</taxon>
        <taxon>Streptophyta</taxon>
        <taxon>Embryophyta</taxon>
        <taxon>Tracheophyta</taxon>
        <taxon>Spermatophyta</taxon>
        <taxon>Magnoliopsida</taxon>
        <taxon>eudicotyledons</taxon>
        <taxon>Gunneridae</taxon>
        <taxon>Pentapetalae</taxon>
        <taxon>asterids</taxon>
        <taxon>campanulids</taxon>
        <taxon>Asterales</taxon>
        <taxon>Asteraceae</taxon>
        <taxon>Asteroideae</taxon>
        <taxon>Anthemideae</taxon>
        <taxon>Anthemidinae</taxon>
        <taxon>Tanacetum</taxon>
    </lineage>
</organism>
<gene>
    <name evidence="3" type="ORF">Tci_045564</name>
</gene>
<evidence type="ECO:0000256" key="1">
    <source>
        <dbReference type="SAM" id="MobiDB-lite"/>
    </source>
</evidence>
<dbReference type="InterPro" id="IPR013103">
    <property type="entry name" value="RVT_2"/>
</dbReference>
<comment type="caution">
    <text evidence="3">The sequence shown here is derived from an EMBL/GenBank/DDBJ whole genome shotgun (WGS) entry which is preliminary data.</text>
</comment>
<sequence>MELYMKNREHGRMILESVENDPLIWPTIKENGVTRTNKYAKLSYAKKIQADCDLKATNIILQGDDPIACLNKAMDFLTDVASSRIKGKEIVDIATQKPFANTIVPGMFKIDLEPLAPSAKKVAVTPKNNVKKVRFAEPFTSSSNIKQPIGNKKNDRISQIPSRNMKNKVEAQPRNVNKKNHVVESICNVDVKQSKLNANSELICATFPVAATPRAVDLADSPVSTSIDQYAPSTSIPSTQEQEHSPNISQGAVDPTLFIQKAGNNLLLVQIYVDDIIFASTNTAMCNEFANLMTTKFRMSMMGQISLLKLSQIPRDPTLFMQSAMCPEQMENGIVELYFVRSQYQLADIFTKPLPREKFNFLIEKLGMRSMSPETLKRLTEEEDE</sequence>
<feature type="region of interest" description="Disordered" evidence="1">
    <location>
        <begin position="227"/>
        <end position="249"/>
    </location>
</feature>
<reference evidence="3" key="1">
    <citation type="journal article" date="2019" name="Sci. Rep.">
        <title>Draft genome of Tanacetum cinerariifolium, the natural source of mosquito coil.</title>
        <authorList>
            <person name="Yamashiro T."/>
            <person name="Shiraishi A."/>
            <person name="Satake H."/>
            <person name="Nakayama K."/>
        </authorList>
    </citation>
    <scope>NUCLEOTIDE SEQUENCE</scope>
</reference>
<dbReference type="AlphaFoldDB" id="A0A6L2MI06"/>